<dbReference type="EMBL" id="RZNH01000046">
    <property type="protein sequence ID" value="NOU61926.1"/>
    <property type="molecule type" value="Genomic_DNA"/>
</dbReference>
<dbReference type="InterPro" id="IPR018966">
    <property type="entry name" value="VTC_domain"/>
</dbReference>
<protein>
    <submittedName>
        <fullName evidence="2">Polyphosphate polymerase domain-containing protein</fullName>
    </submittedName>
</protein>
<dbReference type="CDD" id="cd07750">
    <property type="entry name" value="PolyPPase_VTC_like"/>
    <property type="match status" value="1"/>
</dbReference>
<dbReference type="Proteomes" id="UP000732105">
    <property type="component" value="Unassembled WGS sequence"/>
</dbReference>
<keyword evidence="3" id="KW-1185">Reference proteome</keyword>
<feature type="domain" description="VTC" evidence="1">
    <location>
        <begin position="21"/>
        <end position="221"/>
    </location>
</feature>
<accession>A0ABX1X132</accession>
<dbReference type="RefSeq" id="WP_171597185.1">
    <property type="nucleotide sequence ID" value="NZ_RZNH01000046.1"/>
</dbReference>
<reference evidence="2 3" key="1">
    <citation type="submission" date="2018-12" db="EMBL/GenBank/DDBJ databases">
        <title>Marinifilum JC070 sp. nov., a marine bacterium isolated from Yongle Blue Hole in the South China Sea.</title>
        <authorList>
            <person name="Fu T."/>
        </authorList>
    </citation>
    <scope>NUCLEOTIDE SEQUENCE [LARGE SCALE GENOMIC DNA]</scope>
    <source>
        <strain evidence="2 3">JC070</strain>
    </source>
</reference>
<organism evidence="2 3">
    <name type="scientific">Marinifilum caeruleilacunae</name>
    <dbReference type="NCBI Taxonomy" id="2499076"/>
    <lineage>
        <taxon>Bacteria</taxon>
        <taxon>Pseudomonadati</taxon>
        <taxon>Bacteroidota</taxon>
        <taxon>Bacteroidia</taxon>
        <taxon>Marinilabiliales</taxon>
        <taxon>Marinifilaceae</taxon>
    </lineage>
</organism>
<comment type="caution">
    <text evidence="2">The sequence shown here is derived from an EMBL/GenBank/DDBJ whole genome shotgun (WGS) entry which is preliminary data.</text>
</comment>
<name>A0ABX1X132_9BACT</name>
<evidence type="ECO:0000259" key="1">
    <source>
        <dbReference type="Pfam" id="PF09359"/>
    </source>
</evidence>
<dbReference type="Pfam" id="PF09359">
    <property type="entry name" value="VTC"/>
    <property type="match status" value="1"/>
</dbReference>
<dbReference type="Gene3D" id="3.20.100.30">
    <property type="entry name" value="VTC, catalytic tunnel domain"/>
    <property type="match status" value="1"/>
</dbReference>
<gene>
    <name evidence="2" type="ORF">ELS83_19180</name>
</gene>
<proteinExistence type="predicted"/>
<sequence>MKVESFAPIRLEEMDKVQLMNRTDRKFWFHISYLPELLRTIEDSYYILHIGGKSCLPYTTTYFDTCGNKMFSAHHNGKLNRFKIRKRTYVDSKIAFLEIKFKNNKGRTVKKRIPTTLNMDCFSSAEGQFIDQNTPYCCNDLQESLVNKFTRLTLVNKNFKERCTIDLDLQFEISNQYATLDNLVIVEIKSDGKSKNSPLALALGQHKIKESGFSKYCLGRSITDPLLKRNAFKAKLRSLEKVTNQVFI</sequence>
<dbReference type="InterPro" id="IPR042267">
    <property type="entry name" value="VTC_sf"/>
</dbReference>
<evidence type="ECO:0000313" key="2">
    <source>
        <dbReference type="EMBL" id="NOU61926.1"/>
    </source>
</evidence>
<evidence type="ECO:0000313" key="3">
    <source>
        <dbReference type="Proteomes" id="UP000732105"/>
    </source>
</evidence>